<dbReference type="Proteomes" id="UP001218218">
    <property type="component" value="Unassembled WGS sequence"/>
</dbReference>
<organism evidence="1 2">
    <name type="scientific">Mycena albidolilacea</name>
    <dbReference type="NCBI Taxonomy" id="1033008"/>
    <lineage>
        <taxon>Eukaryota</taxon>
        <taxon>Fungi</taxon>
        <taxon>Dikarya</taxon>
        <taxon>Basidiomycota</taxon>
        <taxon>Agaricomycotina</taxon>
        <taxon>Agaricomycetes</taxon>
        <taxon>Agaricomycetidae</taxon>
        <taxon>Agaricales</taxon>
        <taxon>Marasmiineae</taxon>
        <taxon>Mycenaceae</taxon>
        <taxon>Mycena</taxon>
    </lineage>
</organism>
<proteinExistence type="predicted"/>
<gene>
    <name evidence="1" type="ORF">DFH08DRAFT_974267</name>
</gene>
<evidence type="ECO:0000313" key="1">
    <source>
        <dbReference type="EMBL" id="KAJ7310868.1"/>
    </source>
</evidence>
<sequence length="240" mass="26899">MVRARIDEISAEIVLQKTLLKKLEQDRNLVQRQLNAVVDPVSPLPLGDLSLVSRPRPSHPGAPESLPELGAHRVPMLLMNICNTWSAIALATPALWALWAAIRIDLTCASRDSSRFGFAARRTTLIHSPWWRYKLPELARFCRHFESGEQLKHLEICEKELRYAGSDSGEGPGSDADAEIDFFGQFTRVCDGPHILDCLSLPALETLSVQMDEDSGGLLDLGLRYFTFSTDQHHRPNNLF</sequence>
<accession>A0AAD6Z7D4</accession>
<comment type="caution">
    <text evidence="1">The sequence shown here is derived from an EMBL/GenBank/DDBJ whole genome shotgun (WGS) entry which is preliminary data.</text>
</comment>
<reference evidence="1" key="1">
    <citation type="submission" date="2023-03" db="EMBL/GenBank/DDBJ databases">
        <title>Massive genome expansion in bonnet fungi (Mycena s.s.) driven by repeated elements and novel gene families across ecological guilds.</title>
        <authorList>
            <consortium name="Lawrence Berkeley National Laboratory"/>
            <person name="Harder C.B."/>
            <person name="Miyauchi S."/>
            <person name="Viragh M."/>
            <person name="Kuo A."/>
            <person name="Thoen E."/>
            <person name="Andreopoulos B."/>
            <person name="Lu D."/>
            <person name="Skrede I."/>
            <person name="Drula E."/>
            <person name="Henrissat B."/>
            <person name="Morin E."/>
            <person name="Kohler A."/>
            <person name="Barry K."/>
            <person name="LaButti K."/>
            <person name="Morin E."/>
            <person name="Salamov A."/>
            <person name="Lipzen A."/>
            <person name="Mereny Z."/>
            <person name="Hegedus B."/>
            <person name="Baldrian P."/>
            <person name="Stursova M."/>
            <person name="Weitz H."/>
            <person name="Taylor A."/>
            <person name="Grigoriev I.V."/>
            <person name="Nagy L.G."/>
            <person name="Martin F."/>
            <person name="Kauserud H."/>
        </authorList>
    </citation>
    <scope>NUCLEOTIDE SEQUENCE</scope>
    <source>
        <strain evidence="1">CBHHK002</strain>
    </source>
</reference>
<evidence type="ECO:0008006" key="3">
    <source>
        <dbReference type="Google" id="ProtNLM"/>
    </source>
</evidence>
<protein>
    <recommendedName>
        <fullName evidence="3">F-box domain-containing protein</fullName>
    </recommendedName>
</protein>
<dbReference type="AlphaFoldDB" id="A0AAD6Z7D4"/>
<name>A0AAD6Z7D4_9AGAR</name>
<keyword evidence="2" id="KW-1185">Reference proteome</keyword>
<evidence type="ECO:0000313" key="2">
    <source>
        <dbReference type="Proteomes" id="UP001218218"/>
    </source>
</evidence>
<dbReference type="EMBL" id="JARIHO010000077">
    <property type="protein sequence ID" value="KAJ7310868.1"/>
    <property type="molecule type" value="Genomic_DNA"/>
</dbReference>